<dbReference type="Gene3D" id="3.40.50.1820">
    <property type="entry name" value="alpha/beta hydrolase"/>
    <property type="match status" value="1"/>
</dbReference>
<evidence type="ECO:0000256" key="2">
    <source>
        <dbReference type="ARBA" id="ARBA00022525"/>
    </source>
</evidence>
<gene>
    <name evidence="7" type="ORF">KP509_29G002400</name>
</gene>
<reference evidence="7" key="1">
    <citation type="submission" date="2021-08" db="EMBL/GenBank/DDBJ databases">
        <title>WGS assembly of Ceratopteris richardii.</title>
        <authorList>
            <person name="Marchant D.B."/>
            <person name="Chen G."/>
            <person name="Jenkins J."/>
            <person name="Shu S."/>
            <person name="Leebens-Mack J."/>
            <person name="Grimwood J."/>
            <person name="Schmutz J."/>
            <person name="Soltis P."/>
            <person name="Soltis D."/>
            <person name="Chen Z.-H."/>
        </authorList>
    </citation>
    <scope>NUCLEOTIDE SEQUENCE</scope>
    <source>
        <strain evidence="7">Whitten #5841</strain>
        <tissue evidence="7">Leaf</tissue>
    </source>
</reference>
<comment type="caution">
    <text evidence="7">The sequence shown here is derived from an EMBL/GenBank/DDBJ whole genome shotgun (WGS) entry which is preliminary data.</text>
</comment>
<name>A0A8T2R5V7_CERRI</name>
<evidence type="ECO:0000256" key="3">
    <source>
        <dbReference type="ARBA" id="ARBA00022729"/>
    </source>
</evidence>
<dbReference type="SUPFAM" id="SSF53474">
    <property type="entry name" value="alpha/beta-Hydrolases"/>
    <property type="match status" value="1"/>
</dbReference>
<dbReference type="AlphaFoldDB" id="A0A8T2R5V7"/>
<evidence type="ECO:0000259" key="6">
    <source>
        <dbReference type="Pfam" id="PF24708"/>
    </source>
</evidence>
<dbReference type="PANTHER" id="PTHR34043:SF3">
    <property type="entry name" value="ALPHA_BETA-HYDROLASES SUPERFAMILY PROTEIN"/>
    <property type="match status" value="1"/>
</dbReference>
<feature type="domain" description="Lipase-like C-terminal" evidence="6">
    <location>
        <begin position="154"/>
        <end position="268"/>
    </location>
</feature>
<dbReference type="Proteomes" id="UP000825935">
    <property type="component" value="Chromosome 29"/>
</dbReference>
<dbReference type="GO" id="GO:0005576">
    <property type="term" value="C:extracellular region"/>
    <property type="evidence" value="ECO:0007669"/>
    <property type="project" value="UniProtKB-SubCell"/>
</dbReference>
<dbReference type="Pfam" id="PF24708">
    <property type="entry name" value="Lip_C"/>
    <property type="match status" value="1"/>
</dbReference>
<proteinExistence type="predicted"/>
<protein>
    <recommendedName>
        <fullName evidence="6">Lipase-like C-terminal domain-containing protein</fullName>
    </recommendedName>
</protein>
<keyword evidence="2" id="KW-0964">Secreted</keyword>
<dbReference type="PANTHER" id="PTHR34043">
    <property type="entry name" value="ALPHA/BETA-HYDROLASES SUPERFAMILY PROTEIN"/>
    <property type="match status" value="1"/>
</dbReference>
<dbReference type="OMA" id="CISENGP"/>
<evidence type="ECO:0000313" key="7">
    <source>
        <dbReference type="EMBL" id="KAH7291141.1"/>
    </source>
</evidence>
<keyword evidence="4" id="KW-0378">Hydrolase</keyword>
<organism evidence="7 8">
    <name type="scientific">Ceratopteris richardii</name>
    <name type="common">Triangle waterfern</name>
    <dbReference type="NCBI Taxonomy" id="49495"/>
    <lineage>
        <taxon>Eukaryota</taxon>
        <taxon>Viridiplantae</taxon>
        <taxon>Streptophyta</taxon>
        <taxon>Embryophyta</taxon>
        <taxon>Tracheophyta</taxon>
        <taxon>Polypodiopsida</taxon>
        <taxon>Polypodiidae</taxon>
        <taxon>Polypodiales</taxon>
        <taxon>Pteridineae</taxon>
        <taxon>Pteridaceae</taxon>
        <taxon>Parkerioideae</taxon>
        <taxon>Ceratopteris</taxon>
    </lineage>
</organism>
<sequence>MCVTYIYTHTRNTHTERERLWSTSPSGVINGTSKQLLTTAIICLTFFCENSIAQGSKLIMTKFGELISITLRLTELSISAFVHITYAASILFSAVAQDAREFITSGSIVKCATLKAFKNAISTQTSANADSQSEITLEEAVQATSTIVDGHGDAPIVLVHGIFGFGKGKMGRLSYWAGAEEKDVRVLVPDLGPLTSIHDRARELFYFLKGGRVDYGLEHSHKFGHCRYGRLYESGNYEEWDEHHPVHFVCHSTGTQVVRILQQMLADKRFEGFEEITNADWVLSLTSLSGVLNGCTRIYLDGINPEDGHSLTSISLLQLLRIGVVIYEWLDISVLKRYYGFGFDHFDLSWRKIGLRGLVKSLLYETGPFASRDWIGPDLSIHSAVKCNSNLQTFPNTFYFSYATRMTKRFLGFTVPSSIIEIHPLLCLRAFQMCQWRHPTHAPVPYHGYRDEDWHDNDGALNTISMLFPAFPTPHPNCRLGPDYKDGQSLQPGIWYYTLIEGDHIFFIISKERAGNRFDLLYTSIFERCRKQMRRLITDPRLVEVI</sequence>
<dbReference type="InterPro" id="IPR056304">
    <property type="entry name" value="Lip-like_C"/>
</dbReference>
<keyword evidence="5" id="KW-0443">Lipid metabolism</keyword>
<evidence type="ECO:0000256" key="5">
    <source>
        <dbReference type="ARBA" id="ARBA00023098"/>
    </source>
</evidence>
<dbReference type="OrthoDB" id="206848at2759"/>
<dbReference type="GO" id="GO:0016787">
    <property type="term" value="F:hydrolase activity"/>
    <property type="evidence" value="ECO:0007669"/>
    <property type="project" value="UniProtKB-KW"/>
</dbReference>
<dbReference type="EMBL" id="CM035434">
    <property type="protein sequence ID" value="KAH7291141.1"/>
    <property type="molecule type" value="Genomic_DNA"/>
</dbReference>
<evidence type="ECO:0000256" key="1">
    <source>
        <dbReference type="ARBA" id="ARBA00004613"/>
    </source>
</evidence>
<comment type="subcellular location">
    <subcellularLocation>
        <location evidence="1">Secreted</location>
    </subcellularLocation>
</comment>
<evidence type="ECO:0000256" key="4">
    <source>
        <dbReference type="ARBA" id="ARBA00022801"/>
    </source>
</evidence>
<keyword evidence="8" id="KW-1185">Reference proteome</keyword>
<keyword evidence="3" id="KW-0732">Signal</keyword>
<evidence type="ECO:0000313" key="8">
    <source>
        <dbReference type="Proteomes" id="UP000825935"/>
    </source>
</evidence>
<dbReference type="GO" id="GO:0006629">
    <property type="term" value="P:lipid metabolic process"/>
    <property type="evidence" value="ECO:0007669"/>
    <property type="project" value="UniProtKB-KW"/>
</dbReference>
<dbReference type="InterPro" id="IPR029058">
    <property type="entry name" value="AB_hydrolase_fold"/>
</dbReference>
<accession>A0A8T2R5V7</accession>